<evidence type="ECO:0000313" key="2">
    <source>
        <dbReference type="Proteomes" id="UP000887564"/>
    </source>
</evidence>
<proteinExistence type="predicted"/>
<evidence type="ECO:0000313" key="3">
    <source>
        <dbReference type="WBParaSite" id="PEQ_0000388901-mRNA-1"/>
    </source>
</evidence>
<sequence length="112" mass="12271">MTNKFSSMKLPQAHLQLFTNTSNLKSISALIKESLCEEKFSSLQPIHGDLDSTVRNNPVSWQPGWCESSLAPNCQRPSRNYDAACAVSPKTGNLRQSERGDGSDVITTNGKT</sequence>
<evidence type="ECO:0000256" key="1">
    <source>
        <dbReference type="SAM" id="MobiDB-lite"/>
    </source>
</evidence>
<keyword evidence="2" id="KW-1185">Reference proteome</keyword>
<dbReference type="WBParaSite" id="PEQ_0000388901-mRNA-1">
    <property type="protein sequence ID" value="PEQ_0000388901-mRNA-1"/>
    <property type="gene ID" value="PEQ_0000388901"/>
</dbReference>
<name>A0A914RPN4_PAREQ</name>
<dbReference type="Proteomes" id="UP000887564">
    <property type="component" value="Unplaced"/>
</dbReference>
<feature type="region of interest" description="Disordered" evidence="1">
    <location>
        <begin position="90"/>
        <end position="112"/>
    </location>
</feature>
<accession>A0A914RPN4</accession>
<protein>
    <submittedName>
        <fullName evidence="3">Uncharacterized protein</fullName>
    </submittedName>
</protein>
<dbReference type="AlphaFoldDB" id="A0A914RPN4"/>
<reference evidence="3" key="1">
    <citation type="submission" date="2022-11" db="UniProtKB">
        <authorList>
            <consortium name="WormBaseParasite"/>
        </authorList>
    </citation>
    <scope>IDENTIFICATION</scope>
</reference>
<organism evidence="2 3">
    <name type="scientific">Parascaris equorum</name>
    <name type="common">Equine roundworm</name>
    <dbReference type="NCBI Taxonomy" id="6256"/>
    <lineage>
        <taxon>Eukaryota</taxon>
        <taxon>Metazoa</taxon>
        <taxon>Ecdysozoa</taxon>
        <taxon>Nematoda</taxon>
        <taxon>Chromadorea</taxon>
        <taxon>Rhabditida</taxon>
        <taxon>Spirurina</taxon>
        <taxon>Ascaridomorpha</taxon>
        <taxon>Ascaridoidea</taxon>
        <taxon>Ascarididae</taxon>
        <taxon>Parascaris</taxon>
    </lineage>
</organism>